<sequence length="260" mass="27614">MLESSWALNNVPLDNEEFGWLVEESTGLPASTPKNITTLQLPATDGLLVVDDGSPSSVTAVSVWVNNPDVGVSVERLFQRVSVLQALCDQAETLGFTHGRYTKTKYVSRVYSVACSVPEISGLGVAGVLVKLQITHEPGWMLDGGLVSTGLVDGVNHVRAFEGSGVLRDATLSFTGSASEVEVTSLVDGSSLKLTGVNSGSKVDVARRRVSGVTGWDYGPDGFLKIAGKVTVEGVMPVLRVKITNPSGFSVRLGGHKWWR</sequence>
<evidence type="ECO:0000313" key="1">
    <source>
        <dbReference type="EMBL" id="QJC22003.1"/>
    </source>
</evidence>
<proteinExistence type="predicted"/>
<name>A0A6H2ELQ8_9ACTO</name>
<reference evidence="1 2" key="1">
    <citation type="submission" date="2020-03" db="EMBL/GenBank/DDBJ databases">
        <title>Complete genome of Arcanobacterium buesumensis sp. nov. strain 2701.</title>
        <authorList>
            <person name="Borowiak M."/>
            <person name="Alssahen M."/>
            <person name="Laemmler C."/>
            <person name="Malorny B."/>
            <person name="Hassan A."/>
            <person name="Prenger-Berninghoff E."/>
            <person name="Ploetz M."/>
            <person name="Abdulmawjood A."/>
        </authorList>
    </citation>
    <scope>NUCLEOTIDE SEQUENCE [LARGE SCALE GENOMIC DNA]</scope>
    <source>
        <strain evidence="1 2">2701</strain>
    </source>
</reference>
<dbReference type="RefSeq" id="WP_168917937.1">
    <property type="nucleotide sequence ID" value="NZ_CP050804.1"/>
</dbReference>
<accession>A0A6H2ELQ8</accession>
<gene>
    <name evidence="1" type="ORF">HC352_05470</name>
</gene>
<keyword evidence="2" id="KW-1185">Reference proteome</keyword>
<dbReference type="AlphaFoldDB" id="A0A6H2ELQ8"/>
<evidence type="ECO:0000313" key="2">
    <source>
        <dbReference type="Proteomes" id="UP000502298"/>
    </source>
</evidence>
<dbReference type="EMBL" id="CP050804">
    <property type="protein sequence ID" value="QJC22003.1"/>
    <property type="molecule type" value="Genomic_DNA"/>
</dbReference>
<dbReference type="Proteomes" id="UP000502298">
    <property type="component" value="Chromosome"/>
</dbReference>
<dbReference type="KEGG" id="arca:HC352_05470"/>
<protein>
    <submittedName>
        <fullName evidence="1">Uncharacterized protein</fullName>
    </submittedName>
</protein>
<organism evidence="1 2">
    <name type="scientific">Arcanobacterium buesumense</name>
    <dbReference type="NCBI Taxonomy" id="2722751"/>
    <lineage>
        <taxon>Bacteria</taxon>
        <taxon>Bacillati</taxon>
        <taxon>Actinomycetota</taxon>
        <taxon>Actinomycetes</taxon>
        <taxon>Actinomycetales</taxon>
        <taxon>Actinomycetaceae</taxon>
        <taxon>Arcanobacterium</taxon>
    </lineage>
</organism>